<accession>A0A430KVW7</accession>
<evidence type="ECO:0000313" key="2">
    <source>
        <dbReference type="Proteomes" id="UP000283087"/>
    </source>
</evidence>
<reference evidence="1 2" key="1">
    <citation type="submission" date="2018-11" db="EMBL/GenBank/DDBJ databases">
        <title>The draft genome sequence of Amphritea opalescens ANRC-JH13T.</title>
        <authorList>
            <person name="Fang Z."/>
            <person name="Zhang Y."/>
            <person name="Han X."/>
        </authorList>
    </citation>
    <scope>NUCLEOTIDE SEQUENCE [LARGE SCALE GENOMIC DNA]</scope>
    <source>
        <strain evidence="1 2">ANRC-JH13</strain>
    </source>
</reference>
<dbReference type="OrthoDB" id="6997572at2"/>
<dbReference type="AlphaFoldDB" id="A0A430KVW7"/>
<gene>
    <name evidence="1" type="ORF">EH243_01535</name>
</gene>
<protein>
    <submittedName>
        <fullName evidence="1">DUF3080 domain-containing protein</fullName>
    </submittedName>
</protein>
<dbReference type="EMBL" id="RQXW01000001">
    <property type="protein sequence ID" value="RTE67655.1"/>
    <property type="molecule type" value="Genomic_DNA"/>
</dbReference>
<name>A0A430KVW7_9GAMM</name>
<sequence>MPYIRCFIALSLMLVLQGCDQRPVETMLERYSNRVANSLDSEAQLDLEGPLELPTYPRRRERIRPVTDLRQGLLEVLKLRHCQLIQLVAERNSSLGKVMPPSRQLVYEIQFLSRLNQCRQSLPSQTDKKLIQQLDEIYRIKKQSFEAALWNGIFTSEAMERNFSPSEPALPLEGDGGFSQSRQALEALNRVAELNNIVHNQAQWDEPDNLDQLEPHYQALSTLRYGSRWLRSLSLLTSTLNHTASVIEQRLRQRPLCYNQRATPAALIVKNVFNKYYAGELQPYMAKVDRHGQAWLSLNRRLLANFNHIPATMQQYQALMLTTESPFWQHYIEARNRHTQAWQQLLTQCNLMPNGGSSS</sequence>
<dbReference type="Proteomes" id="UP000283087">
    <property type="component" value="Unassembled WGS sequence"/>
</dbReference>
<dbReference type="InterPro" id="IPR021431">
    <property type="entry name" value="DUF3080"/>
</dbReference>
<proteinExistence type="predicted"/>
<comment type="caution">
    <text evidence="1">The sequence shown here is derived from an EMBL/GenBank/DDBJ whole genome shotgun (WGS) entry which is preliminary data.</text>
</comment>
<dbReference type="PROSITE" id="PS51257">
    <property type="entry name" value="PROKAR_LIPOPROTEIN"/>
    <property type="match status" value="1"/>
</dbReference>
<organism evidence="1 2">
    <name type="scientific">Amphritea opalescens</name>
    <dbReference type="NCBI Taxonomy" id="2490544"/>
    <lineage>
        <taxon>Bacteria</taxon>
        <taxon>Pseudomonadati</taxon>
        <taxon>Pseudomonadota</taxon>
        <taxon>Gammaproteobacteria</taxon>
        <taxon>Oceanospirillales</taxon>
        <taxon>Oceanospirillaceae</taxon>
        <taxon>Amphritea</taxon>
    </lineage>
</organism>
<dbReference type="Pfam" id="PF11279">
    <property type="entry name" value="DUF3080"/>
    <property type="match status" value="1"/>
</dbReference>
<evidence type="ECO:0000313" key="1">
    <source>
        <dbReference type="EMBL" id="RTE67655.1"/>
    </source>
</evidence>
<keyword evidence="2" id="KW-1185">Reference proteome</keyword>